<dbReference type="AlphaFoldDB" id="A0A7R9LG02"/>
<gene>
    <name evidence="2" type="ORF">ONB1V03_LOCUS2880</name>
</gene>
<feature type="compositionally biased region" description="Basic and acidic residues" evidence="1">
    <location>
        <begin position="205"/>
        <end position="221"/>
    </location>
</feature>
<dbReference type="EMBL" id="OC915570">
    <property type="protein sequence ID" value="CAD7641031.1"/>
    <property type="molecule type" value="Genomic_DNA"/>
</dbReference>
<name>A0A7R9LG02_9ACAR</name>
<feature type="compositionally biased region" description="Basic residues" evidence="1">
    <location>
        <begin position="125"/>
        <end position="137"/>
    </location>
</feature>
<dbReference type="Proteomes" id="UP000728032">
    <property type="component" value="Unassembled WGS sequence"/>
</dbReference>
<dbReference type="EMBL" id="CAJPVJ010000745">
    <property type="protein sequence ID" value="CAG2163297.1"/>
    <property type="molecule type" value="Genomic_DNA"/>
</dbReference>
<accession>A0A7R9LG02</accession>
<evidence type="ECO:0000313" key="2">
    <source>
        <dbReference type="EMBL" id="CAD7641031.1"/>
    </source>
</evidence>
<protein>
    <submittedName>
        <fullName evidence="2">Uncharacterized protein</fullName>
    </submittedName>
</protein>
<evidence type="ECO:0000313" key="3">
    <source>
        <dbReference type="Proteomes" id="UP000728032"/>
    </source>
</evidence>
<feature type="region of interest" description="Disordered" evidence="1">
    <location>
        <begin position="104"/>
        <end position="137"/>
    </location>
</feature>
<feature type="compositionally biased region" description="Low complexity" evidence="1">
    <location>
        <begin position="170"/>
        <end position="183"/>
    </location>
</feature>
<reference evidence="2" key="1">
    <citation type="submission" date="2020-11" db="EMBL/GenBank/DDBJ databases">
        <authorList>
            <person name="Tran Van P."/>
        </authorList>
    </citation>
    <scope>NUCLEOTIDE SEQUENCE</scope>
</reference>
<sequence>MRRRESACTAKHTQQWLYSGSSSSTSIAYNIDIACDGNAFGAQTFDFIAGALALRNCSSVSMLRSHDVKIRGYFSYGIQRFVECIYKAMSDSESVIYDYGVTPTAPTPHTPPSALTVNESSTPTARRRKQAKPRAFKQLHHVVVPLSSSDDENDENVNELMDGQLVITASSPDLSDSSTHPSSTTPPPQRQTKTRSQLQRQLLSSDERLDERPNHNHREFA</sequence>
<organism evidence="2">
    <name type="scientific">Oppiella nova</name>
    <dbReference type="NCBI Taxonomy" id="334625"/>
    <lineage>
        <taxon>Eukaryota</taxon>
        <taxon>Metazoa</taxon>
        <taxon>Ecdysozoa</taxon>
        <taxon>Arthropoda</taxon>
        <taxon>Chelicerata</taxon>
        <taxon>Arachnida</taxon>
        <taxon>Acari</taxon>
        <taxon>Acariformes</taxon>
        <taxon>Sarcoptiformes</taxon>
        <taxon>Oribatida</taxon>
        <taxon>Brachypylina</taxon>
        <taxon>Oppioidea</taxon>
        <taxon>Oppiidae</taxon>
        <taxon>Oppiella</taxon>
    </lineage>
</organism>
<evidence type="ECO:0000256" key="1">
    <source>
        <dbReference type="SAM" id="MobiDB-lite"/>
    </source>
</evidence>
<proteinExistence type="predicted"/>
<feature type="region of interest" description="Disordered" evidence="1">
    <location>
        <begin position="170"/>
        <end position="221"/>
    </location>
</feature>
<keyword evidence="3" id="KW-1185">Reference proteome</keyword>